<feature type="domain" description="UspA" evidence="4">
    <location>
        <begin position="10"/>
        <end position="144"/>
    </location>
</feature>
<evidence type="ECO:0000313" key="5">
    <source>
        <dbReference type="EMBL" id="SNR79637.1"/>
    </source>
</evidence>
<dbReference type="InterPro" id="IPR006016">
    <property type="entry name" value="UspA"/>
</dbReference>
<keyword evidence="3" id="KW-0067">ATP-binding</keyword>
<reference evidence="6" key="1">
    <citation type="submission" date="2017-06" db="EMBL/GenBank/DDBJ databases">
        <authorList>
            <person name="Varghese N."/>
            <person name="Submissions S."/>
        </authorList>
    </citation>
    <scope>NUCLEOTIDE SEQUENCE [LARGE SCALE GENOMIC DNA]</scope>
    <source>
        <strain evidence="6">Ca-68</strain>
    </source>
</reference>
<evidence type="ECO:0000313" key="6">
    <source>
        <dbReference type="Proteomes" id="UP000198305"/>
    </source>
</evidence>
<dbReference type="PANTHER" id="PTHR46268">
    <property type="entry name" value="STRESS RESPONSE PROTEIN NHAX"/>
    <property type="match status" value="1"/>
</dbReference>
<dbReference type="Gene3D" id="3.40.50.620">
    <property type="entry name" value="HUPs"/>
    <property type="match status" value="2"/>
</dbReference>
<keyword evidence="6" id="KW-1185">Reference proteome</keyword>
<dbReference type="RefSeq" id="WP_089375251.1">
    <property type="nucleotide sequence ID" value="NZ_FZOA01000004.1"/>
</dbReference>
<keyword evidence="2" id="KW-0547">Nucleotide-binding</keyword>
<comment type="similarity">
    <text evidence="1">Belongs to the universal stress protein A family.</text>
</comment>
<name>A0A238Z8K6_9PROT</name>
<sequence>MNFKTTPPHHLVLATDLSARCDRALDRALQLSRAWQSSLTLVHALESVQPVLEEPSWRQPQDVALAIQEELEAEVSAMAEDTRNISVRVVRGRPEDVVLKVAEEVEAGLILTGVKRDSAFDKALLGDTVTGLVRHASIPVLVVKKRLRRPYQKIVVATDLSEPSKVALARAVDLFGLDNLVVFHAAFAHFASRMDDRLAYEGELRSDAIQNCRDFISEVAGAEAVDKIGVVVEYGEPDLLLEKYVQDHKVDLVVVSTHGRSGLLGVLLGSIATRILDSVASDVLIVRNSA</sequence>
<organism evidence="5 6">
    <name type="scientific">Methylobacillus rhizosphaerae</name>
    <dbReference type="NCBI Taxonomy" id="551994"/>
    <lineage>
        <taxon>Bacteria</taxon>
        <taxon>Pseudomonadati</taxon>
        <taxon>Pseudomonadota</taxon>
        <taxon>Betaproteobacteria</taxon>
        <taxon>Nitrosomonadales</taxon>
        <taxon>Methylophilaceae</taxon>
        <taxon>Methylobacillus</taxon>
    </lineage>
</organism>
<dbReference type="InterPro" id="IPR006015">
    <property type="entry name" value="Universal_stress_UspA"/>
</dbReference>
<evidence type="ECO:0000256" key="3">
    <source>
        <dbReference type="ARBA" id="ARBA00022840"/>
    </source>
</evidence>
<dbReference type="Pfam" id="PF00582">
    <property type="entry name" value="Usp"/>
    <property type="match status" value="2"/>
</dbReference>
<evidence type="ECO:0000259" key="4">
    <source>
        <dbReference type="Pfam" id="PF00582"/>
    </source>
</evidence>
<protein>
    <submittedName>
        <fullName evidence="5">Nucleotide-binding universal stress protein, UspA family</fullName>
    </submittedName>
</protein>
<dbReference type="Proteomes" id="UP000198305">
    <property type="component" value="Unassembled WGS sequence"/>
</dbReference>
<evidence type="ECO:0000256" key="1">
    <source>
        <dbReference type="ARBA" id="ARBA00008791"/>
    </source>
</evidence>
<gene>
    <name evidence="5" type="ORF">SAMN05192560_1128</name>
</gene>
<dbReference type="SUPFAM" id="SSF52402">
    <property type="entry name" value="Adenine nucleotide alpha hydrolases-like"/>
    <property type="match status" value="2"/>
</dbReference>
<dbReference type="OrthoDB" id="9792500at2"/>
<dbReference type="EMBL" id="FZOA01000004">
    <property type="protein sequence ID" value="SNR79637.1"/>
    <property type="molecule type" value="Genomic_DNA"/>
</dbReference>
<dbReference type="InterPro" id="IPR014729">
    <property type="entry name" value="Rossmann-like_a/b/a_fold"/>
</dbReference>
<accession>A0A238Z8K6</accession>
<dbReference type="PANTHER" id="PTHR46268:SF27">
    <property type="entry name" value="UNIVERSAL STRESS PROTEIN RV2623"/>
    <property type="match status" value="1"/>
</dbReference>
<feature type="domain" description="UspA" evidence="4">
    <location>
        <begin position="151"/>
        <end position="287"/>
    </location>
</feature>
<dbReference type="CDD" id="cd00293">
    <property type="entry name" value="USP-like"/>
    <property type="match status" value="2"/>
</dbReference>
<dbReference type="AlphaFoldDB" id="A0A238Z8K6"/>
<dbReference type="GO" id="GO:0005524">
    <property type="term" value="F:ATP binding"/>
    <property type="evidence" value="ECO:0007669"/>
    <property type="project" value="UniProtKB-KW"/>
</dbReference>
<proteinExistence type="inferred from homology"/>
<evidence type="ECO:0000256" key="2">
    <source>
        <dbReference type="ARBA" id="ARBA00022741"/>
    </source>
</evidence>
<dbReference type="PRINTS" id="PR01438">
    <property type="entry name" value="UNVRSLSTRESS"/>
</dbReference>